<evidence type="ECO:0008006" key="4">
    <source>
        <dbReference type="Google" id="ProtNLM"/>
    </source>
</evidence>
<proteinExistence type="predicted"/>
<comment type="caution">
    <text evidence="2">The sequence shown here is derived from an EMBL/GenBank/DDBJ whole genome shotgun (WGS) entry which is preliminary data.</text>
</comment>
<organism evidence="2 3">
    <name type="scientific">Brassica rapa subsp. trilocularis</name>
    <dbReference type="NCBI Taxonomy" id="1813537"/>
    <lineage>
        <taxon>Eukaryota</taxon>
        <taxon>Viridiplantae</taxon>
        <taxon>Streptophyta</taxon>
        <taxon>Embryophyta</taxon>
        <taxon>Tracheophyta</taxon>
        <taxon>Spermatophyta</taxon>
        <taxon>Magnoliopsida</taxon>
        <taxon>eudicotyledons</taxon>
        <taxon>Gunneridae</taxon>
        <taxon>Pentapetalae</taxon>
        <taxon>rosids</taxon>
        <taxon>malvids</taxon>
        <taxon>Brassicales</taxon>
        <taxon>Brassicaceae</taxon>
        <taxon>Brassiceae</taxon>
        <taxon>Brassica</taxon>
    </lineage>
</organism>
<dbReference type="EMBL" id="JADBGQ010000007">
    <property type="protein sequence ID" value="KAG5388634.1"/>
    <property type="molecule type" value="Genomic_DNA"/>
</dbReference>
<name>A0ABQ7LT95_BRACM</name>
<protein>
    <recommendedName>
        <fullName evidence="4">BZIP domain-containing protein</fullName>
    </recommendedName>
</protein>
<dbReference type="Proteomes" id="UP000823674">
    <property type="component" value="Chromosome A08"/>
</dbReference>
<evidence type="ECO:0000256" key="1">
    <source>
        <dbReference type="SAM" id="MobiDB-lite"/>
    </source>
</evidence>
<feature type="compositionally biased region" description="Basic residues" evidence="1">
    <location>
        <begin position="62"/>
        <end position="85"/>
    </location>
</feature>
<accession>A0ABQ7LT95</accession>
<evidence type="ECO:0000313" key="3">
    <source>
        <dbReference type="Proteomes" id="UP000823674"/>
    </source>
</evidence>
<feature type="region of interest" description="Disordered" evidence="1">
    <location>
        <begin position="50"/>
        <end position="114"/>
    </location>
</feature>
<reference evidence="2 3" key="1">
    <citation type="submission" date="2021-03" db="EMBL/GenBank/DDBJ databases">
        <authorList>
            <person name="King G.J."/>
            <person name="Bancroft I."/>
            <person name="Baten A."/>
            <person name="Bloomfield J."/>
            <person name="Borpatragohain P."/>
            <person name="He Z."/>
            <person name="Irish N."/>
            <person name="Irwin J."/>
            <person name="Liu K."/>
            <person name="Mauleon R.P."/>
            <person name="Moore J."/>
            <person name="Morris R."/>
            <person name="Ostergaard L."/>
            <person name="Wang B."/>
            <person name="Wells R."/>
        </authorList>
    </citation>
    <scope>NUCLEOTIDE SEQUENCE [LARGE SCALE GENOMIC DNA]</scope>
    <source>
        <strain evidence="2">R-o-18</strain>
        <tissue evidence="2">Leaf</tissue>
    </source>
</reference>
<gene>
    <name evidence="2" type="primary">A08g504430.1_BraROA</name>
    <name evidence="2" type="ORF">IGI04_030175</name>
</gene>
<evidence type="ECO:0000313" key="2">
    <source>
        <dbReference type="EMBL" id="KAG5388634.1"/>
    </source>
</evidence>
<keyword evidence="3" id="KW-1185">Reference proteome</keyword>
<feature type="compositionally biased region" description="Basic and acidic residues" evidence="1">
    <location>
        <begin position="50"/>
        <end position="61"/>
    </location>
</feature>
<sequence>MISNSLSHNHHDFKLPSLIKLGFKHNHLKTTIPISNFMCAMSSKTRLAEKKEKAEASEKKKNVGVKRRKEAAAKRRAAVKKKRDAAKRNETIEKKRKARNRVRETAASPPEHHCPFGLMNTARVGWSSGRIVGRTDGRSAGQLWLGWMVLAGSSLACVVPETNMNFNEFFTRTRTGTEGLMDEW</sequence>